<reference evidence="1" key="1">
    <citation type="submission" date="2014-11" db="EMBL/GenBank/DDBJ databases">
        <authorList>
            <person name="Amaro Gonzalez C."/>
        </authorList>
    </citation>
    <scope>NUCLEOTIDE SEQUENCE</scope>
</reference>
<dbReference type="EMBL" id="GBXM01003739">
    <property type="protein sequence ID" value="JAI04839.1"/>
    <property type="molecule type" value="Transcribed_RNA"/>
</dbReference>
<protein>
    <submittedName>
        <fullName evidence="1">Uncharacterized protein</fullName>
    </submittedName>
</protein>
<accession>A0A0E9XT48</accession>
<name>A0A0E9XT48_ANGAN</name>
<organism evidence="1">
    <name type="scientific">Anguilla anguilla</name>
    <name type="common">European freshwater eel</name>
    <name type="synonym">Muraena anguilla</name>
    <dbReference type="NCBI Taxonomy" id="7936"/>
    <lineage>
        <taxon>Eukaryota</taxon>
        <taxon>Metazoa</taxon>
        <taxon>Chordata</taxon>
        <taxon>Craniata</taxon>
        <taxon>Vertebrata</taxon>
        <taxon>Euteleostomi</taxon>
        <taxon>Actinopterygii</taxon>
        <taxon>Neopterygii</taxon>
        <taxon>Teleostei</taxon>
        <taxon>Anguilliformes</taxon>
        <taxon>Anguillidae</taxon>
        <taxon>Anguilla</taxon>
    </lineage>
</organism>
<evidence type="ECO:0000313" key="1">
    <source>
        <dbReference type="EMBL" id="JAI04839.1"/>
    </source>
</evidence>
<sequence>MGAAVLNTFEQQYDAGRSLSETGH</sequence>
<proteinExistence type="predicted"/>
<dbReference type="AlphaFoldDB" id="A0A0E9XT48"/>
<reference evidence="1" key="2">
    <citation type="journal article" date="2015" name="Fish Shellfish Immunol.">
        <title>Early steps in the European eel (Anguilla anguilla)-Vibrio vulnificus interaction in the gills: Role of the RtxA13 toxin.</title>
        <authorList>
            <person name="Callol A."/>
            <person name="Pajuelo D."/>
            <person name="Ebbesson L."/>
            <person name="Teles M."/>
            <person name="MacKenzie S."/>
            <person name="Amaro C."/>
        </authorList>
    </citation>
    <scope>NUCLEOTIDE SEQUENCE</scope>
</reference>